<keyword evidence="1" id="KW-0472">Membrane</keyword>
<sequence>MEFIQSTLFSNVVAFLALGLSAYSIFYTRSQNKFSFVISDLNFYYENNFVELNFVVANDSSRTHTLEELIFLDKNKNVLTPINVVLESDEYSSLGIYNPSYLHAPIDKQLDKPEVMIANSSSEFLYKFELEPAFIKIVSNQRINKLKKYKLISTDSYEHN</sequence>
<comment type="caution">
    <text evidence="2">The sequence shown here is derived from an EMBL/GenBank/DDBJ whole genome shotgun (WGS) entry which is preliminary data.</text>
</comment>
<proteinExistence type="predicted"/>
<dbReference type="Proteomes" id="UP000003455">
    <property type="component" value="Chromosome"/>
</dbReference>
<name>A0A0E1XJH8_STAAU</name>
<dbReference type="HOGENOM" id="CLU_1618015_0_0_9"/>
<evidence type="ECO:0000313" key="2">
    <source>
        <dbReference type="EMBL" id="EFH95921.1"/>
    </source>
</evidence>
<gene>
    <name evidence="2" type="ORF">HMPREF0769_11304</name>
</gene>
<protein>
    <submittedName>
        <fullName evidence="2">Uncharacterized protein</fullName>
    </submittedName>
</protein>
<dbReference type="EMBL" id="ACJA02000002">
    <property type="protein sequence ID" value="EFH95921.1"/>
    <property type="molecule type" value="Genomic_DNA"/>
</dbReference>
<dbReference type="RefSeq" id="WP_000394410.1">
    <property type="nucleotide sequence ID" value="NZ_CM000952.1"/>
</dbReference>
<organism evidence="2">
    <name type="scientific">Staphylococcus aureus subsp. aureus MN8</name>
    <dbReference type="NCBI Taxonomy" id="548470"/>
    <lineage>
        <taxon>Bacteria</taxon>
        <taxon>Bacillati</taxon>
        <taxon>Bacillota</taxon>
        <taxon>Bacilli</taxon>
        <taxon>Bacillales</taxon>
        <taxon>Staphylococcaceae</taxon>
        <taxon>Staphylococcus</taxon>
    </lineage>
</organism>
<dbReference type="AlphaFoldDB" id="A0A0E1XJH8"/>
<accession>A0A0E1XJH8</accession>
<reference evidence="2" key="1">
    <citation type="submission" date="2010-05" db="EMBL/GenBank/DDBJ databases">
        <authorList>
            <person name="Muzny D."/>
            <person name="Qin X."/>
            <person name="Buhay C."/>
            <person name="Dugan-Rocha S."/>
            <person name="Ding Y."/>
            <person name="Chen G."/>
            <person name="Hawes A."/>
            <person name="Holder M."/>
            <person name="Jhangiani S."/>
            <person name="Johnson A."/>
            <person name="Khan Z."/>
            <person name="Li Z."/>
            <person name="Liu W."/>
            <person name="Liu X."/>
            <person name="Perez L."/>
            <person name="Shen H."/>
            <person name="Wang Q."/>
            <person name="Watt J."/>
            <person name="Xi L."/>
            <person name="Xin Y."/>
            <person name="Zhou J."/>
            <person name="Deng J."/>
            <person name="Jiang H."/>
            <person name="Liu Y."/>
            <person name="Qu J."/>
            <person name="Song X.-Z."/>
            <person name="Zhang L."/>
            <person name="Villasana D."/>
            <person name="Johnson A."/>
            <person name="Liu J."/>
            <person name="Liyanage D."/>
            <person name="Lorensuhewa L."/>
            <person name="Robinson T."/>
            <person name="Song A."/>
            <person name="Song B.-B."/>
            <person name="Dinh H."/>
            <person name="Thornton R."/>
            <person name="Coyle M."/>
            <person name="Francisco L."/>
            <person name="Jackson L."/>
            <person name="Javaid M."/>
            <person name="Korchina V."/>
            <person name="Kovar C."/>
            <person name="Mata R."/>
            <person name="Mathew T."/>
            <person name="Ngo R."/>
            <person name="Nguyen L."/>
            <person name="Nguyen N."/>
            <person name="Okwuonu G."/>
            <person name="Ongeri F."/>
            <person name="Pham C."/>
            <person name="Simmons D."/>
            <person name="Wilczek-Boney K."/>
            <person name="Hale W."/>
            <person name="Jakkamsetti A."/>
            <person name="Pham P."/>
            <person name="Ruth R."/>
            <person name="San Lucas F."/>
            <person name="Warren J."/>
            <person name="Zhang J."/>
            <person name="Zhao Z."/>
            <person name="Zhou C."/>
            <person name="Zhu D."/>
            <person name="Lee S."/>
            <person name="Bess C."/>
            <person name="Blankenburg K."/>
            <person name="Forbes L."/>
            <person name="Fu Q."/>
            <person name="Gubbala S."/>
            <person name="Hirani K."/>
            <person name="Jayaseelan J.C."/>
            <person name="Lara F."/>
            <person name="Munidasa M."/>
            <person name="Palculict T."/>
            <person name="Patil S."/>
            <person name="Pu L.-L."/>
            <person name="Saada N."/>
            <person name="Tang L."/>
            <person name="Weissenberger G."/>
            <person name="Zhu Y."/>
            <person name="Hemphill L."/>
            <person name="Shang Y."/>
            <person name="Youmans B."/>
            <person name="Ayvaz T."/>
            <person name="Ross M."/>
            <person name="Santibanez J."/>
            <person name="Aqrawi P."/>
            <person name="Gross S."/>
            <person name="Joshi V."/>
            <person name="Fowler G."/>
            <person name="Nazareth L."/>
            <person name="Reid J."/>
            <person name="Worley K."/>
            <person name="Petrosino J."/>
            <person name="Highlander S."/>
            <person name="Gibbs R."/>
        </authorList>
    </citation>
    <scope>NUCLEOTIDE SEQUENCE [LARGE SCALE GENOMIC DNA]</scope>
    <source>
        <strain evidence="2">MN8</strain>
    </source>
</reference>
<evidence type="ECO:0000256" key="1">
    <source>
        <dbReference type="SAM" id="Phobius"/>
    </source>
</evidence>
<keyword evidence="1" id="KW-1133">Transmembrane helix</keyword>
<feature type="transmembrane region" description="Helical" evidence="1">
    <location>
        <begin position="6"/>
        <end position="26"/>
    </location>
</feature>
<keyword evidence="1" id="KW-0812">Transmembrane</keyword>